<dbReference type="GO" id="GO:0008270">
    <property type="term" value="F:zinc ion binding"/>
    <property type="evidence" value="ECO:0007669"/>
    <property type="project" value="InterPro"/>
</dbReference>
<feature type="binding site" evidence="3">
    <location>
        <position position="23"/>
    </location>
    <ligand>
        <name>a divalent metal cation</name>
        <dbReference type="ChEBI" id="CHEBI:60240"/>
        <label>1</label>
    </ligand>
</feature>
<protein>
    <submittedName>
        <fullName evidence="5">Phosphotriesterase</fullName>
    </submittedName>
</protein>
<reference evidence="5 6" key="1">
    <citation type="submission" date="2019-02" db="EMBL/GenBank/DDBJ databases">
        <title>Comparative genomic analysis of the Hafnia genus genomes.</title>
        <authorList>
            <person name="Zhiqiu Y."/>
            <person name="Chao Y."/>
            <person name="Yuhui D."/>
            <person name="Di H."/>
            <person name="Bin L."/>
        </authorList>
    </citation>
    <scope>NUCLEOTIDE SEQUENCE [LARGE SCALE GENOMIC DNA]</scope>
    <source>
        <strain evidence="5 6">PCM_1194</strain>
    </source>
</reference>
<dbReference type="AlphaFoldDB" id="A0A4Q9EKX0"/>
<dbReference type="PROSITE" id="PS01322">
    <property type="entry name" value="PHOSPHOTRIESTERASE_1"/>
    <property type="match status" value="1"/>
</dbReference>
<dbReference type="PANTHER" id="PTHR10819">
    <property type="entry name" value="PHOSPHOTRIESTERASE-RELATED"/>
    <property type="match status" value="1"/>
</dbReference>
<keyword evidence="2" id="KW-0378">Hydrolase</keyword>
<comment type="cofactor">
    <cofactor evidence="3">
        <name>a divalent metal cation</name>
        <dbReference type="ChEBI" id="CHEBI:60240"/>
    </cofactor>
    <text evidence="3">Binds 2 divalent metal cations per subunit.</text>
</comment>
<dbReference type="Gene3D" id="3.20.20.140">
    <property type="entry name" value="Metal-dependent hydrolases"/>
    <property type="match status" value="1"/>
</dbReference>
<feature type="binding site" evidence="3">
    <location>
        <position position="166"/>
    </location>
    <ligand>
        <name>a divalent metal cation</name>
        <dbReference type="ChEBI" id="CHEBI:60240"/>
        <label>2</label>
    </ligand>
</feature>
<evidence type="ECO:0000256" key="4">
    <source>
        <dbReference type="PROSITE-ProRule" id="PRU00679"/>
    </source>
</evidence>
<feature type="binding site" evidence="3">
    <location>
        <position position="229"/>
    </location>
    <ligand>
        <name>a divalent metal cation</name>
        <dbReference type="ChEBI" id="CHEBI:60240"/>
        <label>2</label>
    </ligand>
</feature>
<dbReference type="Proteomes" id="UP000293380">
    <property type="component" value="Unassembled WGS sequence"/>
</dbReference>
<sequence>MKGYLQTVTGLVRKEDMGLTLPHEHLFNDLSSVVDEPFYPFSPLLAQQKVAPNMQWGLKFDPYCCTDNMVQKDIDDVIFEINNFQSLGGRTIVDATGSKAIGRNAENLRTVAQTTGMNIVASTGLYLEKFESTRVSEDIDKLARFLENELSIGIEETGIKAGMIGEIGVSPHFTLGEKNSLRAASLAQRNQPHVAMNIHMPGWERRGDEVLDLVITEMGVSPNKVSLAHSDPSGEDLDYQRRLLDRGVWLEFDMIGLDISFPKEGIAPTVNDTVNAVYRLIQLGYQDQLVFSHDVFLKQMWAKNGGNGWGFVPNVFLALLAQKGVAPHIIRQLCVDNPANLLT</sequence>
<dbReference type="EMBL" id="SITD01000062">
    <property type="protein sequence ID" value="TBM24045.1"/>
    <property type="molecule type" value="Genomic_DNA"/>
</dbReference>
<accession>A0A4Q9EKX0</accession>
<feature type="binding site" evidence="3">
    <location>
        <position position="25"/>
    </location>
    <ligand>
        <name>a divalent metal cation</name>
        <dbReference type="ChEBI" id="CHEBI:60240"/>
        <label>1</label>
    </ligand>
</feature>
<keyword evidence="1 3" id="KW-0479">Metal-binding</keyword>
<evidence type="ECO:0000256" key="2">
    <source>
        <dbReference type="ARBA" id="ARBA00022801"/>
    </source>
</evidence>
<dbReference type="InterPro" id="IPR001559">
    <property type="entry name" value="Phosphotriesterase"/>
</dbReference>
<dbReference type="PROSITE" id="PS51347">
    <property type="entry name" value="PHOSPHOTRIESTERASE_2"/>
    <property type="match status" value="1"/>
</dbReference>
<dbReference type="RefSeq" id="WP_118937819.1">
    <property type="nucleotide sequence ID" value="NZ_CP186712.1"/>
</dbReference>
<evidence type="ECO:0000313" key="6">
    <source>
        <dbReference type="Proteomes" id="UP000293380"/>
    </source>
</evidence>
<feature type="binding site" evidence="3">
    <location>
        <position position="199"/>
    </location>
    <ligand>
        <name>a divalent metal cation</name>
        <dbReference type="ChEBI" id="CHEBI:60240"/>
        <label>2</label>
    </ligand>
</feature>
<comment type="caution">
    <text evidence="5">The sequence shown here is derived from an EMBL/GenBank/DDBJ whole genome shotgun (WGS) entry which is preliminary data.</text>
</comment>
<dbReference type="SUPFAM" id="SSF51556">
    <property type="entry name" value="Metallo-dependent hydrolases"/>
    <property type="match status" value="1"/>
</dbReference>
<dbReference type="InterPro" id="IPR032466">
    <property type="entry name" value="Metal_Hydrolase"/>
</dbReference>
<proteinExistence type="inferred from homology"/>
<dbReference type="Pfam" id="PF02126">
    <property type="entry name" value="PTE"/>
    <property type="match status" value="1"/>
</dbReference>
<gene>
    <name evidence="5" type="ORF">EYY89_15225</name>
</gene>
<dbReference type="GO" id="GO:0016788">
    <property type="term" value="F:hydrolase activity, acting on ester bonds"/>
    <property type="evidence" value="ECO:0007669"/>
    <property type="project" value="InterPro"/>
</dbReference>
<dbReference type="CDD" id="cd00530">
    <property type="entry name" value="PTE"/>
    <property type="match status" value="1"/>
</dbReference>
<evidence type="ECO:0000313" key="5">
    <source>
        <dbReference type="EMBL" id="TBM24045.1"/>
    </source>
</evidence>
<comment type="caution">
    <text evidence="4">Lacks conserved residue(s) required for the propagation of feature annotation.</text>
</comment>
<organism evidence="5 6">
    <name type="scientific">Hafnia paralvei</name>
    <dbReference type="NCBI Taxonomy" id="546367"/>
    <lineage>
        <taxon>Bacteria</taxon>
        <taxon>Pseudomonadati</taxon>
        <taxon>Pseudomonadota</taxon>
        <taxon>Gammaproteobacteria</taxon>
        <taxon>Enterobacterales</taxon>
        <taxon>Hafniaceae</taxon>
        <taxon>Hafnia</taxon>
    </lineage>
</organism>
<evidence type="ECO:0000256" key="3">
    <source>
        <dbReference type="PIRSR" id="PIRSR601559-52"/>
    </source>
</evidence>
<dbReference type="InterPro" id="IPR017947">
    <property type="entry name" value="AryldialkylPase_Zn-BS"/>
</dbReference>
<comment type="similarity">
    <text evidence="4">Belongs to the metallo-dependent hydrolases superfamily. Phosphotriesterase family.</text>
</comment>
<feature type="binding site" evidence="3">
    <location>
        <position position="166"/>
    </location>
    <ligand>
        <name>a divalent metal cation</name>
        <dbReference type="ChEBI" id="CHEBI:60240"/>
        <label>1</label>
    </ligand>
</feature>
<evidence type="ECO:0000256" key="1">
    <source>
        <dbReference type="ARBA" id="ARBA00022723"/>
    </source>
</evidence>
<feature type="binding site" evidence="3">
    <location>
        <position position="294"/>
    </location>
    <ligand>
        <name>a divalent metal cation</name>
        <dbReference type="ChEBI" id="CHEBI:60240"/>
        <label>1</label>
    </ligand>
</feature>
<dbReference type="PANTHER" id="PTHR10819:SF3">
    <property type="entry name" value="PHOSPHOTRIESTERASE-RELATED PROTEIN"/>
    <property type="match status" value="1"/>
</dbReference>
<name>A0A4Q9EKX0_9GAMM</name>